<name>A0A1L8WHP4_9ENTE</name>
<evidence type="ECO:0000313" key="4">
    <source>
        <dbReference type="Proteomes" id="UP000182152"/>
    </source>
</evidence>
<dbReference type="InterPro" id="IPR054544">
    <property type="entry name" value="Pest_crys_Cry1Aa_dom-IV"/>
</dbReference>
<evidence type="ECO:0000313" key="3">
    <source>
        <dbReference type="EMBL" id="OJG80541.1"/>
    </source>
</evidence>
<comment type="caution">
    <text evidence="3">The sequence shown here is derived from an EMBL/GenBank/DDBJ whole genome shotgun (WGS) entry which is preliminary data.</text>
</comment>
<keyword evidence="1" id="KW-0175">Coiled coil</keyword>
<dbReference type="AlphaFoldDB" id="A0A1L8WHP4"/>
<keyword evidence="4" id="KW-1185">Reference proteome</keyword>
<dbReference type="Pfam" id="PF18449">
    <property type="entry name" value="Endotoxin_C2"/>
    <property type="match status" value="1"/>
</dbReference>
<accession>A0A1L8WHP4</accession>
<gene>
    <name evidence="3" type="ORF">RV14_GL000603</name>
</gene>
<reference evidence="3 4" key="1">
    <citation type="submission" date="2014-12" db="EMBL/GenBank/DDBJ databases">
        <title>Draft genome sequences of 29 type strains of Enterococci.</title>
        <authorList>
            <person name="Zhong Z."/>
            <person name="Sun Z."/>
            <person name="Liu W."/>
            <person name="Zhang W."/>
            <person name="Zhang H."/>
        </authorList>
    </citation>
    <scope>NUCLEOTIDE SEQUENCE [LARGE SCALE GENOMIC DNA]</scope>
    <source>
        <strain evidence="3 4">DSM 15687</strain>
    </source>
</reference>
<dbReference type="EMBL" id="JXLB01000014">
    <property type="protein sequence ID" value="OJG80541.1"/>
    <property type="molecule type" value="Genomic_DNA"/>
</dbReference>
<sequence length="235" mass="26522">MYAKNKVSASSKSITLVSLDAQGKEVQRQAVSLMNVAIETALTEATTTVNNLFYGNDENHAKPSNTNAQIDAARNQVTALPDSAQKSVLLKKVKKAQQAYDELMEQWKDVNETMDRFFVNGDIGNPKPSVTPADLVMLAEKMFVFPLEEEFLEGYTMSELRKKRDQLNYVLNVTPLVDRLFINGKPKPNNTQNAITYALGRVNEMYDGPYKQKLIEKIQEAQKAYNDSHVYPHNK</sequence>
<feature type="coiled-coil region" evidence="1">
    <location>
        <begin position="86"/>
        <end position="113"/>
    </location>
</feature>
<feature type="domain" description="Pesticidal crystal protein Cry1Aa" evidence="2">
    <location>
        <begin position="41"/>
        <end position="102"/>
    </location>
</feature>
<dbReference type="Proteomes" id="UP000182152">
    <property type="component" value="Unassembled WGS sequence"/>
</dbReference>
<organism evidence="3 4">
    <name type="scientific">Enterococcus ratti</name>
    <dbReference type="NCBI Taxonomy" id="150033"/>
    <lineage>
        <taxon>Bacteria</taxon>
        <taxon>Bacillati</taxon>
        <taxon>Bacillota</taxon>
        <taxon>Bacilli</taxon>
        <taxon>Lactobacillales</taxon>
        <taxon>Enterococcaceae</taxon>
        <taxon>Enterococcus</taxon>
    </lineage>
</organism>
<proteinExistence type="predicted"/>
<protein>
    <recommendedName>
        <fullName evidence="2">Pesticidal crystal protein Cry1Aa domain-containing protein</fullName>
    </recommendedName>
</protein>
<evidence type="ECO:0000259" key="2">
    <source>
        <dbReference type="Pfam" id="PF18449"/>
    </source>
</evidence>
<evidence type="ECO:0000256" key="1">
    <source>
        <dbReference type="SAM" id="Coils"/>
    </source>
</evidence>